<evidence type="ECO:0008006" key="3">
    <source>
        <dbReference type="Google" id="ProtNLM"/>
    </source>
</evidence>
<dbReference type="Proteomes" id="UP000252023">
    <property type="component" value="Chromosome"/>
</dbReference>
<accession>A0A344PG77</accession>
<gene>
    <name evidence="1" type="ORF">DRW48_00490</name>
</gene>
<sequence>MPKGLFWLLWQTLQAGLPVGAYVKNLTRDGKSHWCFALIEPAAGGHVSVRMRPQGGLFGPVTALYPQMLAAEAAGATPQESSALLLAGLSEAGFASHASLQGAAMLAEAQAQAEHRRDKGLATTLSQLARLREATSQLARENLQLMDLFTSLHLVPTNMRLLASRIEPSGGPITAISDSYKRASAEIVGLLHRLTGSAAQGSGLMATRLDEAAFRTAAAGVQQMACAQLRAEAGRPPEGAGHAEAAILCATSASSLARARAGIAELGALVEGVRRDDEALLRQMSGLDQIRILGQVESGRNRNRDGDLVSVMEQLSGFHAAIHNRLDSILTLTAQMQAITGALNDAAQSQTSFKAA</sequence>
<reference evidence="2" key="1">
    <citation type="submission" date="2018-07" db="EMBL/GenBank/DDBJ databases">
        <title>Genome sequencing of Paracoccus sp. SC2-6.</title>
        <authorList>
            <person name="Heo J."/>
            <person name="Kim S.-J."/>
            <person name="Kwon S.-W."/>
        </authorList>
    </citation>
    <scope>NUCLEOTIDE SEQUENCE [LARGE SCALE GENOMIC DNA]</scope>
    <source>
        <strain evidence="2">SC2-6</strain>
    </source>
</reference>
<dbReference type="AlphaFoldDB" id="A0A344PG77"/>
<protein>
    <recommendedName>
        <fullName evidence="3">Chemotaxis protein</fullName>
    </recommendedName>
</protein>
<evidence type="ECO:0000313" key="2">
    <source>
        <dbReference type="Proteomes" id="UP000252023"/>
    </source>
</evidence>
<name>A0A344PG77_9RHOB</name>
<dbReference type="EMBL" id="CP030918">
    <property type="protein sequence ID" value="AXC48382.1"/>
    <property type="molecule type" value="Genomic_DNA"/>
</dbReference>
<proteinExistence type="predicted"/>
<dbReference type="KEGG" id="pars:DRW48_00490"/>
<organism evidence="1 2">
    <name type="scientific">Paracoccus suum</name>
    <dbReference type="NCBI Taxonomy" id="2259340"/>
    <lineage>
        <taxon>Bacteria</taxon>
        <taxon>Pseudomonadati</taxon>
        <taxon>Pseudomonadota</taxon>
        <taxon>Alphaproteobacteria</taxon>
        <taxon>Rhodobacterales</taxon>
        <taxon>Paracoccaceae</taxon>
        <taxon>Paracoccus</taxon>
    </lineage>
</organism>
<dbReference type="OrthoDB" id="266313at2"/>
<keyword evidence="2" id="KW-1185">Reference proteome</keyword>
<evidence type="ECO:0000313" key="1">
    <source>
        <dbReference type="EMBL" id="AXC48382.1"/>
    </source>
</evidence>